<dbReference type="EMBL" id="JAUYZG010000020">
    <property type="protein sequence ID" value="KAK2876385.1"/>
    <property type="molecule type" value="Genomic_DNA"/>
</dbReference>
<evidence type="ECO:0000313" key="1">
    <source>
        <dbReference type="EMBL" id="KAK2876385.1"/>
    </source>
</evidence>
<dbReference type="AlphaFoldDB" id="A0AA88PJN2"/>
<organism evidence="1 2">
    <name type="scientific">Cirrhinus molitorella</name>
    <name type="common">mud carp</name>
    <dbReference type="NCBI Taxonomy" id="172907"/>
    <lineage>
        <taxon>Eukaryota</taxon>
        <taxon>Metazoa</taxon>
        <taxon>Chordata</taxon>
        <taxon>Craniata</taxon>
        <taxon>Vertebrata</taxon>
        <taxon>Euteleostomi</taxon>
        <taxon>Actinopterygii</taxon>
        <taxon>Neopterygii</taxon>
        <taxon>Teleostei</taxon>
        <taxon>Ostariophysi</taxon>
        <taxon>Cypriniformes</taxon>
        <taxon>Cyprinidae</taxon>
        <taxon>Labeoninae</taxon>
        <taxon>Labeonini</taxon>
        <taxon>Cirrhinus</taxon>
    </lineage>
</organism>
<gene>
    <name evidence="1" type="ORF">Q8A67_020481</name>
</gene>
<keyword evidence="2" id="KW-1185">Reference proteome</keyword>
<evidence type="ECO:0000313" key="2">
    <source>
        <dbReference type="Proteomes" id="UP001187343"/>
    </source>
</evidence>
<name>A0AA88PJN2_9TELE</name>
<comment type="caution">
    <text evidence="1">The sequence shown here is derived from an EMBL/GenBank/DDBJ whole genome shotgun (WGS) entry which is preliminary data.</text>
</comment>
<reference evidence="1" key="1">
    <citation type="submission" date="2023-08" db="EMBL/GenBank/DDBJ databases">
        <title>Chromosome-level Genome Assembly of mud carp (Cirrhinus molitorella).</title>
        <authorList>
            <person name="Liu H."/>
        </authorList>
    </citation>
    <scope>NUCLEOTIDE SEQUENCE</scope>
    <source>
        <strain evidence="1">Prfri</strain>
        <tissue evidence="1">Muscle</tissue>
    </source>
</reference>
<accession>A0AA88PJN2</accession>
<dbReference type="Proteomes" id="UP001187343">
    <property type="component" value="Unassembled WGS sequence"/>
</dbReference>
<proteinExistence type="predicted"/>
<sequence>MFRLSICFQQSRLLRAGFFKHLPAARSPRQSGPGGMALQLLSCPAHELLLRNGPGHTYSSVKKVREERRNTNTRDRVEAVNSLQCAEAVGDRRDIS</sequence>
<protein>
    <submittedName>
        <fullName evidence="1">Uncharacterized protein</fullName>
    </submittedName>
</protein>